<evidence type="ECO:0000313" key="1">
    <source>
        <dbReference type="EMBL" id="KRY54088.1"/>
    </source>
</evidence>
<reference evidence="1 2" key="1">
    <citation type="submission" date="2015-01" db="EMBL/GenBank/DDBJ databases">
        <title>Evolution of Trichinella species and genotypes.</title>
        <authorList>
            <person name="Korhonen P.K."/>
            <person name="Edoardo P."/>
            <person name="Giuseppe L.R."/>
            <person name="Gasser R.B."/>
        </authorList>
    </citation>
    <scope>NUCLEOTIDE SEQUENCE [LARGE SCALE GENOMIC DNA]</scope>
    <source>
        <strain evidence="1">ISS120</strain>
    </source>
</reference>
<keyword evidence="2" id="KW-1185">Reference proteome</keyword>
<protein>
    <submittedName>
        <fullName evidence="1">Uncharacterized protein</fullName>
    </submittedName>
</protein>
<sequence length="34" mass="4092">MIRLCYIFYKLHTRTVVVISGLLEFDIIRLCFKS</sequence>
<proteinExistence type="predicted"/>
<dbReference type="EMBL" id="JYDI01000075">
    <property type="protein sequence ID" value="KRY54088.1"/>
    <property type="molecule type" value="Genomic_DNA"/>
</dbReference>
<dbReference type="STRING" id="45882.A0A0V1CXZ6"/>
<evidence type="ECO:0000313" key="2">
    <source>
        <dbReference type="Proteomes" id="UP000054653"/>
    </source>
</evidence>
<name>A0A0V1CXZ6_TRIBR</name>
<organism evidence="1 2">
    <name type="scientific">Trichinella britovi</name>
    <name type="common">Parasitic roundworm</name>
    <dbReference type="NCBI Taxonomy" id="45882"/>
    <lineage>
        <taxon>Eukaryota</taxon>
        <taxon>Metazoa</taxon>
        <taxon>Ecdysozoa</taxon>
        <taxon>Nematoda</taxon>
        <taxon>Enoplea</taxon>
        <taxon>Dorylaimia</taxon>
        <taxon>Trichinellida</taxon>
        <taxon>Trichinellidae</taxon>
        <taxon>Trichinella</taxon>
    </lineage>
</organism>
<gene>
    <name evidence="1" type="ORF">T03_16519</name>
</gene>
<accession>A0A0V1CXZ6</accession>
<comment type="caution">
    <text evidence="1">The sequence shown here is derived from an EMBL/GenBank/DDBJ whole genome shotgun (WGS) entry which is preliminary data.</text>
</comment>
<dbReference type="AlphaFoldDB" id="A0A0V1CXZ6"/>
<dbReference type="Proteomes" id="UP000054653">
    <property type="component" value="Unassembled WGS sequence"/>
</dbReference>